<gene>
    <name evidence="3" type="ORF">AMTR_s00001p00253810</name>
</gene>
<evidence type="ECO:0000313" key="3">
    <source>
        <dbReference type="EMBL" id="ERM96453.1"/>
    </source>
</evidence>
<evidence type="ECO:0008006" key="5">
    <source>
        <dbReference type="Google" id="ProtNLM"/>
    </source>
</evidence>
<accession>W1NLN6</accession>
<proteinExistence type="predicted"/>
<reference evidence="4" key="1">
    <citation type="journal article" date="2013" name="Science">
        <title>The Amborella genome and the evolution of flowering plants.</title>
        <authorList>
            <consortium name="Amborella Genome Project"/>
        </authorList>
    </citation>
    <scope>NUCLEOTIDE SEQUENCE [LARGE SCALE GENOMIC DNA]</scope>
</reference>
<dbReference type="AlphaFoldDB" id="W1NLN6"/>
<dbReference type="Pfam" id="PF01535">
    <property type="entry name" value="PPR"/>
    <property type="match status" value="3"/>
</dbReference>
<dbReference type="GO" id="GO:0003723">
    <property type="term" value="F:RNA binding"/>
    <property type="evidence" value="ECO:0007669"/>
    <property type="project" value="InterPro"/>
</dbReference>
<dbReference type="PANTHER" id="PTHR24015:SF1693">
    <property type="entry name" value="DYW DOMAIN-CONTAINING PROTEIN"/>
    <property type="match status" value="1"/>
</dbReference>
<evidence type="ECO:0000256" key="1">
    <source>
        <dbReference type="ARBA" id="ARBA00022737"/>
    </source>
</evidence>
<feature type="repeat" description="PPR" evidence="2">
    <location>
        <begin position="625"/>
        <end position="659"/>
    </location>
</feature>
<organism evidence="3 4">
    <name type="scientific">Amborella trichopoda</name>
    <dbReference type="NCBI Taxonomy" id="13333"/>
    <lineage>
        <taxon>Eukaryota</taxon>
        <taxon>Viridiplantae</taxon>
        <taxon>Streptophyta</taxon>
        <taxon>Embryophyta</taxon>
        <taxon>Tracheophyta</taxon>
        <taxon>Spermatophyta</taxon>
        <taxon>Magnoliopsida</taxon>
        <taxon>Amborellales</taxon>
        <taxon>Amborellaceae</taxon>
        <taxon>Amborella</taxon>
    </lineage>
</organism>
<feature type="repeat" description="PPR" evidence="2">
    <location>
        <begin position="295"/>
        <end position="329"/>
    </location>
</feature>
<dbReference type="PANTHER" id="PTHR24015">
    <property type="entry name" value="OS07G0578800 PROTEIN-RELATED"/>
    <property type="match status" value="1"/>
</dbReference>
<evidence type="ECO:0000256" key="2">
    <source>
        <dbReference type="PROSITE-ProRule" id="PRU00708"/>
    </source>
</evidence>
<dbReference type="Gene3D" id="1.25.40.10">
    <property type="entry name" value="Tetratricopeptide repeat domain"/>
    <property type="match status" value="6"/>
</dbReference>
<name>W1NLN6_AMBTC</name>
<dbReference type="NCBIfam" id="TIGR00756">
    <property type="entry name" value="PPR"/>
    <property type="match status" value="5"/>
</dbReference>
<dbReference type="EMBL" id="KI397142">
    <property type="protein sequence ID" value="ERM96453.1"/>
    <property type="molecule type" value="Genomic_DNA"/>
</dbReference>
<dbReference type="Proteomes" id="UP000017836">
    <property type="component" value="Unassembled WGS sequence"/>
</dbReference>
<dbReference type="HOGENOM" id="CLU_002706_15_6_1"/>
<dbReference type="OMA" id="WNAMMMG"/>
<sequence>MKKLKLLPYPSCIVARHHTLVRVLHPKIRYKKPISTCQKILYRDQKTWHSSTVIDSLMNHNLYPQDITASKSSLSDQSLMPQIYCYLIKSSFPLNKYQSSSLVNIFAKYGNLQLAHELLLNSPDTDTVSWNSLISVYADIKDTHFSFGLFDSLQRTGLRPDVYTLSTLLKASCELGEIEQTHGAIIKLGFVQNGFTGSGLIDNYSKAGELGLAEKCFEEFLAFDSVVWATMIAGYVRNGHSTNAVKLFEEMHSLGMVVTQFSLTSVLSTIVEMDENIKGQQIHCLGIKLGLLYGFSSVCNSLLSMYCRCGFKTEAVDVFEEMEQPDIVSWTALLGAYDGEQCIKVFKNLCRSKMEMNEYTMINALSAIGSSKLLLEGKQLHSLCLKAGFGSFVCVANALVSMYSGCMRIDDSRKAFDETDERDVISWNAMLAGYAENGYSDLAFTTFSWMNWVSVKPTKATFFSLLEGIAGLHEAVKTVQIHTHMIKLGFLLDNSIATCLITVYGKCSLVEKSRQVFYEIAMKETTSMNALVAAFVQASCFADALKLFQEMRNSLIAINQTTYSIVVKASTALTALDQGKQIHSLVLKSGFENDKFVGSSIIDMYCKCGSINDAAKAFEKLAKSNVASWNAMITGYAQHGCYNEALWLFERMSGEGMDPDQITFLGRPGCYGQLLLKLNA</sequence>
<dbReference type="InterPro" id="IPR011990">
    <property type="entry name" value="TPR-like_helical_dom_sf"/>
</dbReference>
<dbReference type="Gramene" id="ERM96453">
    <property type="protein sequence ID" value="ERM96453"/>
    <property type="gene ID" value="AMTR_s00001p00253810"/>
</dbReference>
<evidence type="ECO:0000313" key="4">
    <source>
        <dbReference type="Proteomes" id="UP000017836"/>
    </source>
</evidence>
<dbReference type="InterPro" id="IPR002885">
    <property type="entry name" value="PPR_rpt"/>
</dbReference>
<dbReference type="Pfam" id="PF13041">
    <property type="entry name" value="PPR_2"/>
    <property type="match status" value="5"/>
</dbReference>
<dbReference type="PROSITE" id="PS51375">
    <property type="entry name" value="PPR"/>
    <property type="match status" value="5"/>
</dbReference>
<dbReference type="eggNOG" id="KOG4197">
    <property type="taxonomic scope" value="Eukaryota"/>
</dbReference>
<dbReference type="FunFam" id="1.25.40.10:FF:000344">
    <property type="entry name" value="Pentatricopeptide repeat-containing protein"/>
    <property type="match status" value="1"/>
</dbReference>
<keyword evidence="1" id="KW-0677">Repeat</keyword>
<feature type="repeat" description="PPR" evidence="2">
    <location>
        <begin position="224"/>
        <end position="258"/>
    </location>
</feature>
<feature type="repeat" description="PPR" evidence="2">
    <location>
        <begin position="423"/>
        <end position="457"/>
    </location>
</feature>
<protein>
    <recommendedName>
        <fullName evidence="5">Pentacotripeptide-repeat region of PRORP domain-containing protein</fullName>
    </recommendedName>
</protein>
<keyword evidence="4" id="KW-1185">Reference proteome</keyword>
<dbReference type="InterPro" id="IPR046960">
    <property type="entry name" value="PPR_At4g14850-like_plant"/>
</dbReference>
<dbReference type="FunFam" id="1.25.40.10:FF:000396">
    <property type="entry name" value="Pentatricopeptide repeat-containing protein At2g36730"/>
    <property type="match status" value="1"/>
</dbReference>
<feature type="repeat" description="PPR" evidence="2">
    <location>
        <begin position="126"/>
        <end position="160"/>
    </location>
</feature>
<dbReference type="GO" id="GO:0009451">
    <property type="term" value="P:RNA modification"/>
    <property type="evidence" value="ECO:0007669"/>
    <property type="project" value="InterPro"/>
</dbReference>